<evidence type="ECO:0000313" key="8">
    <source>
        <dbReference type="Proteomes" id="UP000191112"/>
    </source>
</evidence>
<evidence type="ECO:0000256" key="2">
    <source>
        <dbReference type="ARBA" id="ARBA00022692"/>
    </source>
</evidence>
<dbReference type="InterPro" id="IPR001182">
    <property type="entry name" value="FtsW/RodA"/>
</dbReference>
<reference evidence="7 8" key="1">
    <citation type="submission" date="2017-02" db="EMBL/GenBank/DDBJ databases">
        <authorList>
            <person name="Peterson S.W."/>
        </authorList>
    </citation>
    <scope>NUCLEOTIDE SEQUENCE [LARGE SCALE GENOMIC DNA]</scope>
    <source>
        <strain evidence="7 8">DSM 22323</strain>
    </source>
</reference>
<feature type="transmembrane region" description="Helical" evidence="6">
    <location>
        <begin position="225"/>
        <end position="242"/>
    </location>
</feature>
<dbReference type="Pfam" id="PF01098">
    <property type="entry name" value="FTSW_RODA_SPOVE"/>
    <property type="match status" value="2"/>
</dbReference>
<dbReference type="RefSeq" id="WP_079666448.1">
    <property type="nucleotide sequence ID" value="NZ_FUYZ01000003.1"/>
</dbReference>
<comment type="subcellular location">
    <subcellularLocation>
        <location evidence="1">Membrane</location>
        <topology evidence="1">Multi-pass membrane protein</topology>
    </subcellularLocation>
</comment>
<keyword evidence="2 6" id="KW-0812">Transmembrane</keyword>
<dbReference type="OrthoDB" id="9768187at2"/>
<dbReference type="NCBIfam" id="NF037961">
    <property type="entry name" value="RodA_shape"/>
    <property type="match status" value="1"/>
</dbReference>
<gene>
    <name evidence="7" type="ORF">SAMN05660477_01176</name>
</gene>
<dbReference type="Proteomes" id="UP000191112">
    <property type="component" value="Unassembled WGS sequence"/>
</dbReference>
<evidence type="ECO:0000256" key="3">
    <source>
        <dbReference type="ARBA" id="ARBA00022960"/>
    </source>
</evidence>
<feature type="transmembrane region" description="Helical" evidence="6">
    <location>
        <begin position="12"/>
        <end position="29"/>
    </location>
</feature>
<dbReference type="STRING" id="619805.SAMN05660477_01176"/>
<keyword evidence="8" id="KW-1185">Reference proteome</keyword>
<dbReference type="GO" id="GO:0005886">
    <property type="term" value="C:plasma membrane"/>
    <property type="evidence" value="ECO:0007669"/>
    <property type="project" value="TreeGrafter"/>
</dbReference>
<protein>
    <submittedName>
        <fullName evidence="7">Rod shape determining protein RodA</fullName>
    </submittedName>
</protein>
<dbReference type="GO" id="GO:0015648">
    <property type="term" value="F:lipid-linked peptidoglycan transporter activity"/>
    <property type="evidence" value="ECO:0007669"/>
    <property type="project" value="TreeGrafter"/>
</dbReference>
<dbReference type="PANTHER" id="PTHR30474">
    <property type="entry name" value="CELL CYCLE PROTEIN"/>
    <property type="match status" value="1"/>
</dbReference>
<evidence type="ECO:0000313" key="7">
    <source>
        <dbReference type="EMBL" id="SKB80055.1"/>
    </source>
</evidence>
<feature type="transmembrane region" description="Helical" evidence="6">
    <location>
        <begin position="195"/>
        <end position="213"/>
    </location>
</feature>
<feature type="transmembrane region" description="Helical" evidence="6">
    <location>
        <begin position="65"/>
        <end position="82"/>
    </location>
</feature>
<accession>A0A1T5E8J4</accession>
<dbReference type="GO" id="GO:0051301">
    <property type="term" value="P:cell division"/>
    <property type="evidence" value="ECO:0007669"/>
    <property type="project" value="InterPro"/>
</dbReference>
<keyword evidence="3" id="KW-0133">Cell shape</keyword>
<name>A0A1T5E8J4_9FLAO</name>
<organism evidence="7 8">
    <name type="scientific">Soonwooa buanensis</name>
    <dbReference type="NCBI Taxonomy" id="619805"/>
    <lineage>
        <taxon>Bacteria</taxon>
        <taxon>Pseudomonadati</taxon>
        <taxon>Bacteroidota</taxon>
        <taxon>Flavobacteriia</taxon>
        <taxon>Flavobacteriales</taxon>
        <taxon>Weeksellaceae</taxon>
        <taxon>Chryseobacterium group</taxon>
        <taxon>Soonwooa</taxon>
    </lineage>
</organism>
<dbReference type="PANTHER" id="PTHR30474:SF1">
    <property type="entry name" value="PEPTIDOGLYCAN GLYCOSYLTRANSFERASE MRDB"/>
    <property type="match status" value="1"/>
</dbReference>
<feature type="transmembrane region" description="Helical" evidence="6">
    <location>
        <begin position="35"/>
        <end position="53"/>
    </location>
</feature>
<feature type="transmembrane region" description="Helical" evidence="6">
    <location>
        <begin position="171"/>
        <end position="189"/>
    </location>
</feature>
<feature type="transmembrane region" description="Helical" evidence="6">
    <location>
        <begin position="387"/>
        <end position="406"/>
    </location>
</feature>
<dbReference type="GO" id="GO:0008360">
    <property type="term" value="P:regulation of cell shape"/>
    <property type="evidence" value="ECO:0007669"/>
    <property type="project" value="UniProtKB-KW"/>
</dbReference>
<evidence type="ECO:0000256" key="5">
    <source>
        <dbReference type="ARBA" id="ARBA00023136"/>
    </source>
</evidence>
<feature type="transmembrane region" description="Helical" evidence="6">
    <location>
        <begin position="321"/>
        <end position="342"/>
    </location>
</feature>
<dbReference type="GO" id="GO:0032153">
    <property type="term" value="C:cell division site"/>
    <property type="evidence" value="ECO:0007669"/>
    <property type="project" value="TreeGrafter"/>
</dbReference>
<keyword evidence="5 6" id="KW-0472">Membrane</keyword>
<sequence>MKWAEGIDKLGLGLYLVICVFAILNINSVNPSLGTKQLTFFCISLFIGLIIFFTRTKFFENMSGIIYVGGVLLLVGLFPFGTEILGQRNWYKFGGFTMQPVEFAKIGTALMVANYVSGSDFNLNNRKSLITILAIIGIPAVVVLAIPDVGSLLVFGAFFIALYREGLSGKVFGVVFTLAAIFLIANYINDPMEESPWYMVGAIVLIGLIYIVLNLNYLRRDINRLIFTIVGIIGLSALAYFSPNVFEKLPTHQKQRIEVLYKGESRKEFRDNIGYNLLYSKTAIGSGGVTGKGYKEGSVTQGKFVPEQETDYIFCTVGEEWGFLGSTLLVICYALYIGRIYYLAENQKSTFNRVFGYCFASILLIHFCINIGMVMGLFPTVGIPLPYFSYGGSSLLAFSIMTFIFFKLNYADKNSLV</sequence>
<feature type="transmembrane region" description="Helical" evidence="6">
    <location>
        <begin position="129"/>
        <end position="159"/>
    </location>
</feature>
<evidence type="ECO:0000256" key="6">
    <source>
        <dbReference type="SAM" id="Phobius"/>
    </source>
</evidence>
<feature type="transmembrane region" description="Helical" evidence="6">
    <location>
        <begin position="354"/>
        <end position="375"/>
    </location>
</feature>
<keyword evidence="4 6" id="KW-1133">Transmembrane helix</keyword>
<dbReference type="EMBL" id="FUYZ01000003">
    <property type="protein sequence ID" value="SKB80055.1"/>
    <property type="molecule type" value="Genomic_DNA"/>
</dbReference>
<dbReference type="AlphaFoldDB" id="A0A1T5E8J4"/>
<evidence type="ECO:0000256" key="1">
    <source>
        <dbReference type="ARBA" id="ARBA00004141"/>
    </source>
</evidence>
<evidence type="ECO:0000256" key="4">
    <source>
        <dbReference type="ARBA" id="ARBA00022989"/>
    </source>
</evidence>
<proteinExistence type="predicted"/>